<dbReference type="AlphaFoldDB" id="A0A9Q9ER96"/>
<organism evidence="2 3">
    <name type="scientific">Septoria linicola</name>
    <dbReference type="NCBI Taxonomy" id="215465"/>
    <lineage>
        <taxon>Eukaryota</taxon>
        <taxon>Fungi</taxon>
        <taxon>Dikarya</taxon>
        <taxon>Ascomycota</taxon>
        <taxon>Pezizomycotina</taxon>
        <taxon>Dothideomycetes</taxon>
        <taxon>Dothideomycetidae</taxon>
        <taxon>Mycosphaerellales</taxon>
        <taxon>Mycosphaerellaceae</taxon>
        <taxon>Septoria</taxon>
    </lineage>
</organism>
<protein>
    <submittedName>
        <fullName evidence="2">Uncharacterized protein</fullName>
    </submittedName>
</protein>
<dbReference type="EMBL" id="CP099431">
    <property type="protein sequence ID" value="USW59672.1"/>
    <property type="molecule type" value="Genomic_DNA"/>
</dbReference>
<reference evidence="2" key="1">
    <citation type="submission" date="2022-06" db="EMBL/GenBank/DDBJ databases">
        <title>Complete genome sequences of two strains of the flax pathogen Septoria linicola.</title>
        <authorList>
            <person name="Lapalu N."/>
            <person name="Simon A."/>
            <person name="Demenou B."/>
            <person name="Paumier D."/>
            <person name="Guillot M.-P."/>
            <person name="Gout L."/>
            <person name="Valade R."/>
        </authorList>
    </citation>
    <scope>NUCLEOTIDE SEQUENCE</scope>
    <source>
        <strain evidence="2">SE15195</strain>
    </source>
</reference>
<name>A0A9Q9ER96_9PEZI</name>
<evidence type="ECO:0000313" key="2">
    <source>
        <dbReference type="EMBL" id="USW59672.1"/>
    </source>
</evidence>
<accession>A0A9Q9ER96</accession>
<feature type="region of interest" description="Disordered" evidence="1">
    <location>
        <begin position="1"/>
        <end position="80"/>
    </location>
</feature>
<evidence type="ECO:0000256" key="1">
    <source>
        <dbReference type="SAM" id="MobiDB-lite"/>
    </source>
</evidence>
<evidence type="ECO:0000313" key="3">
    <source>
        <dbReference type="Proteomes" id="UP001056384"/>
    </source>
</evidence>
<dbReference type="Proteomes" id="UP001056384">
    <property type="component" value="Chromosome 14"/>
</dbReference>
<proteinExistence type="predicted"/>
<keyword evidence="3" id="KW-1185">Reference proteome</keyword>
<feature type="compositionally biased region" description="Low complexity" evidence="1">
    <location>
        <begin position="1"/>
        <end position="18"/>
    </location>
</feature>
<gene>
    <name evidence="2" type="ORF">Slin15195_G129910</name>
</gene>
<sequence>MDTATLPTTSALPPADTAEQLEGDSGFHTAPNGPKSNENTADGYNKDRFENDSSATGLPSDLNQDDQEASENNTCDEHTMSQQLVKLQKQIGELQKGFTYLDD</sequence>